<evidence type="ECO:0000256" key="3">
    <source>
        <dbReference type="PROSITE-ProRule" id="PRU00221"/>
    </source>
</evidence>
<dbReference type="PROSITE" id="PS50294">
    <property type="entry name" value="WD_REPEATS_REGION"/>
    <property type="match status" value="5"/>
</dbReference>
<reference evidence="4 5" key="1">
    <citation type="submission" date="2024-11" db="EMBL/GenBank/DDBJ databases">
        <title>Chromosome-level genome assembly of the freshwater bivalve Anodonta woodiana.</title>
        <authorList>
            <person name="Chen X."/>
        </authorList>
    </citation>
    <scope>NUCLEOTIDE SEQUENCE [LARGE SCALE GENOMIC DNA]</scope>
    <source>
        <strain evidence="4">MN2024</strain>
        <tissue evidence="4">Gills</tissue>
    </source>
</reference>
<dbReference type="InterPro" id="IPR015943">
    <property type="entry name" value="WD40/YVTN_repeat-like_dom_sf"/>
</dbReference>
<dbReference type="Pfam" id="PF00400">
    <property type="entry name" value="WD40"/>
    <property type="match status" value="7"/>
</dbReference>
<dbReference type="CDD" id="cd00200">
    <property type="entry name" value="WD40"/>
    <property type="match status" value="1"/>
</dbReference>
<dbReference type="AlphaFoldDB" id="A0ABD3VEU0"/>
<sequence length="398" mass="44555">MPTETADGIALEDPEEITPEKEITATWEHEDLATVRIKVIRGHSDAVNSCQYLRDDERILTASSDRSIKIWTTDTGRLAHSFESAHSQIITEARATQDGKRFLSGSWDKFVKAWDAETGKNLWTGHHEGAVMCCKLSHDGKLAASGSDLDNTLIVWETDTGKIVHKIPGMHSSSITSCIFSPNDDKVCTTSMDRTSKFFDLKSCATIIKLGGHINVIADCDFSPDERKFATASWDKNIQVWDIATGTYRSKGPSTLHGSHDGSVSCCRFSNDGQMMVSGSYDQNIVVWDVENMMEKVKLQGHTDWVEDVCFNKDDSWLLSCSKDHTIRMWNIEDSDKIPVVLEKRKAVGLKIIKCQNCGKPFSMAQLENFRDLTICVFCRLQATEHTMVSTISSNERL</sequence>
<evidence type="ECO:0000256" key="2">
    <source>
        <dbReference type="ARBA" id="ARBA00022737"/>
    </source>
</evidence>
<name>A0ABD3VEU0_SINWO</name>
<feature type="repeat" description="WD" evidence="3">
    <location>
        <begin position="83"/>
        <end position="124"/>
    </location>
</feature>
<dbReference type="PROSITE" id="PS00678">
    <property type="entry name" value="WD_REPEATS_1"/>
    <property type="match status" value="2"/>
</dbReference>
<dbReference type="InterPro" id="IPR001680">
    <property type="entry name" value="WD40_rpt"/>
</dbReference>
<comment type="caution">
    <text evidence="4">The sequence shown here is derived from an EMBL/GenBank/DDBJ whole genome shotgun (WGS) entry which is preliminary data.</text>
</comment>
<dbReference type="PROSITE" id="PS50082">
    <property type="entry name" value="WD_REPEATS_2"/>
    <property type="match status" value="5"/>
</dbReference>
<dbReference type="Gene3D" id="2.130.10.10">
    <property type="entry name" value="YVTN repeat-like/Quinoprotein amine dehydrogenase"/>
    <property type="match status" value="3"/>
</dbReference>
<dbReference type="PANTHER" id="PTHR45048">
    <property type="match status" value="1"/>
</dbReference>
<dbReference type="InterPro" id="IPR036322">
    <property type="entry name" value="WD40_repeat_dom_sf"/>
</dbReference>
<dbReference type="InterPro" id="IPR020472">
    <property type="entry name" value="WD40_PAC1"/>
</dbReference>
<evidence type="ECO:0000313" key="4">
    <source>
        <dbReference type="EMBL" id="KAL3860106.1"/>
    </source>
</evidence>
<dbReference type="EMBL" id="JBJQND010000012">
    <property type="protein sequence ID" value="KAL3860106.1"/>
    <property type="molecule type" value="Genomic_DNA"/>
</dbReference>
<dbReference type="InterPro" id="IPR019775">
    <property type="entry name" value="WD40_repeat_CS"/>
</dbReference>
<feature type="repeat" description="WD" evidence="3">
    <location>
        <begin position="40"/>
        <end position="81"/>
    </location>
</feature>
<protein>
    <recommendedName>
        <fullName evidence="6">WD repeat-containing protein 88</fullName>
    </recommendedName>
</protein>
<evidence type="ECO:0000313" key="5">
    <source>
        <dbReference type="Proteomes" id="UP001634394"/>
    </source>
</evidence>
<organism evidence="4 5">
    <name type="scientific">Sinanodonta woodiana</name>
    <name type="common">Chinese pond mussel</name>
    <name type="synonym">Anodonta woodiana</name>
    <dbReference type="NCBI Taxonomy" id="1069815"/>
    <lineage>
        <taxon>Eukaryota</taxon>
        <taxon>Metazoa</taxon>
        <taxon>Spiralia</taxon>
        <taxon>Lophotrochozoa</taxon>
        <taxon>Mollusca</taxon>
        <taxon>Bivalvia</taxon>
        <taxon>Autobranchia</taxon>
        <taxon>Heteroconchia</taxon>
        <taxon>Palaeoheterodonta</taxon>
        <taxon>Unionida</taxon>
        <taxon>Unionoidea</taxon>
        <taxon>Unionidae</taxon>
        <taxon>Unioninae</taxon>
        <taxon>Sinanodonta</taxon>
    </lineage>
</organism>
<dbReference type="SMART" id="SM00320">
    <property type="entry name" value="WD40"/>
    <property type="match status" value="7"/>
</dbReference>
<evidence type="ECO:0008006" key="6">
    <source>
        <dbReference type="Google" id="ProtNLM"/>
    </source>
</evidence>
<proteinExistence type="predicted"/>
<keyword evidence="5" id="KW-1185">Reference proteome</keyword>
<accession>A0ABD3VEU0</accession>
<evidence type="ECO:0000256" key="1">
    <source>
        <dbReference type="ARBA" id="ARBA00022574"/>
    </source>
</evidence>
<feature type="repeat" description="WD" evidence="3">
    <location>
        <begin position="257"/>
        <end position="292"/>
    </location>
</feature>
<keyword evidence="1 3" id="KW-0853">WD repeat</keyword>
<dbReference type="PRINTS" id="PR00320">
    <property type="entry name" value="GPROTEINBRPT"/>
</dbReference>
<keyword evidence="2" id="KW-0677">Repeat</keyword>
<gene>
    <name evidence="4" type="ORF">ACJMK2_010274</name>
</gene>
<dbReference type="PANTHER" id="PTHR45048:SF1">
    <property type="entry name" value="WD REPEAT-CONTAINING PROTEIN 88"/>
    <property type="match status" value="1"/>
</dbReference>
<dbReference type="SUPFAM" id="SSF50978">
    <property type="entry name" value="WD40 repeat-like"/>
    <property type="match status" value="1"/>
</dbReference>
<feature type="repeat" description="WD" evidence="3">
    <location>
        <begin position="299"/>
        <end position="340"/>
    </location>
</feature>
<dbReference type="Proteomes" id="UP001634394">
    <property type="component" value="Unassembled WGS sequence"/>
</dbReference>
<feature type="repeat" description="WD" evidence="3">
    <location>
        <begin position="210"/>
        <end position="251"/>
    </location>
</feature>